<accession>A0ABP7WLK0</accession>
<keyword evidence="1" id="KW-0472">Membrane</keyword>
<feature type="transmembrane region" description="Helical" evidence="1">
    <location>
        <begin position="47"/>
        <end position="68"/>
    </location>
</feature>
<proteinExistence type="predicted"/>
<dbReference type="InterPro" id="IPR052776">
    <property type="entry name" value="Chloro_ReproSupport/MetalTrans"/>
</dbReference>
<evidence type="ECO:0008006" key="4">
    <source>
        <dbReference type="Google" id="ProtNLM"/>
    </source>
</evidence>
<feature type="transmembrane region" description="Helical" evidence="1">
    <location>
        <begin position="148"/>
        <end position="170"/>
    </location>
</feature>
<feature type="transmembrane region" description="Helical" evidence="1">
    <location>
        <begin position="182"/>
        <end position="204"/>
    </location>
</feature>
<dbReference type="EMBL" id="BAABDM010000002">
    <property type="protein sequence ID" value="GAA4091539.1"/>
    <property type="molecule type" value="Genomic_DNA"/>
</dbReference>
<feature type="transmembrane region" description="Helical" evidence="1">
    <location>
        <begin position="113"/>
        <end position="136"/>
    </location>
</feature>
<evidence type="ECO:0000256" key="1">
    <source>
        <dbReference type="SAM" id="Phobius"/>
    </source>
</evidence>
<dbReference type="PANTHER" id="PTHR33876">
    <property type="entry name" value="UNNAMED PRODUCT"/>
    <property type="match status" value="1"/>
</dbReference>
<dbReference type="PANTHER" id="PTHR33876:SF4">
    <property type="entry name" value="CHLOROPLAST PROTEIN FOR GROWTH AND FERTILITY 2"/>
    <property type="match status" value="1"/>
</dbReference>
<gene>
    <name evidence="2" type="ORF">GCM10022414_13550</name>
</gene>
<reference evidence="3" key="1">
    <citation type="journal article" date="2019" name="Int. J. Syst. Evol. Microbiol.">
        <title>The Global Catalogue of Microorganisms (GCM) 10K type strain sequencing project: providing services to taxonomists for standard genome sequencing and annotation.</title>
        <authorList>
            <consortium name="The Broad Institute Genomics Platform"/>
            <consortium name="The Broad Institute Genome Sequencing Center for Infectious Disease"/>
            <person name="Wu L."/>
            <person name="Ma J."/>
        </authorList>
    </citation>
    <scope>NUCLEOTIDE SEQUENCE [LARGE SCALE GENOMIC DNA]</scope>
    <source>
        <strain evidence="3">JCM 17304</strain>
    </source>
</reference>
<keyword evidence="3" id="KW-1185">Reference proteome</keyword>
<dbReference type="Proteomes" id="UP001500392">
    <property type="component" value="Unassembled WGS sequence"/>
</dbReference>
<evidence type="ECO:0000313" key="2">
    <source>
        <dbReference type="EMBL" id="GAA4091539.1"/>
    </source>
</evidence>
<comment type="caution">
    <text evidence="2">The sequence shown here is derived from an EMBL/GenBank/DDBJ whole genome shotgun (WGS) entry which is preliminary data.</text>
</comment>
<keyword evidence="1" id="KW-1133">Transmembrane helix</keyword>
<organism evidence="2 3">
    <name type="scientific">Zhongshania borealis</name>
    <dbReference type="NCBI Taxonomy" id="889488"/>
    <lineage>
        <taxon>Bacteria</taxon>
        <taxon>Pseudomonadati</taxon>
        <taxon>Pseudomonadota</taxon>
        <taxon>Gammaproteobacteria</taxon>
        <taxon>Cellvibrionales</taxon>
        <taxon>Spongiibacteraceae</taxon>
        <taxon>Zhongshania</taxon>
    </lineage>
</organism>
<protein>
    <recommendedName>
        <fullName evidence="4">Nickel/cobalt efflux system</fullName>
    </recommendedName>
</protein>
<sequence>MIAETTPLFSILLLGFAAGVVHAFDPDHLAAVSGMSGRDKGRHSFRFALHWGLGHGLAVIAVASLVLLAGTAIPFEFSAFAEAMVGWMLIGIGGLSFYHLWRQHQSHDSKQGVLSSAVLIGVIHGSAGSAPLLAVIPAAGLANPSLGMFHVLLFNLGLIVAMAALGFALRGGFARLGRGHQWLQHAVQSLSAVFAIGFGFFLLLSQ</sequence>
<name>A0ABP7WLK0_9GAMM</name>
<keyword evidence="1" id="KW-0812">Transmembrane</keyword>
<dbReference type="RefSeq" id="WP_344933863.1">
    <property type="nucleotide sequence ID" value="NZ_BAABDM010000002.1"/>
</dbReference>
<evidence type="ECO:0000313" key="3">
    <source>
        <dbReference type="Proteomes" id="UP001500392"/>
    </source>
</evidence>
<feature type="transmembrane region" description="Helical" evidence="1">
    <location>
        <begin position="80"/>
        <end position="101"/>
    </location>
</feature>